<gene>
    <name evidence="2" type="ORF">MUK42_35066</name>
</gene>
<feature type="region of interest" description="Disordered" evidence="1">
    <location>
        <begin position="1"/>
        <end position="21"/>
    </location>
</feature>
<dbReference type="EMBL" id="CP097502">
    <property type="protein sequence ID" value="URD71851.1"/>
    <property type="molecule type" value="Genomic_DNA"/>
</dbReference>
<reference evidence="2" key="1">
    <citation type="submission" date="2022-05" db="EMBL/GenBank/DDBJ databases">
        <title>The Musa troglodytarum L. genome provides insights into the mechanism of non-climacteric behaviour and enrichment of carotenoids.</title>
        <authorList>
            <person name="Wang J."/>
        </authorList>
    </citation>
    <scope>NUCLEOTIDE SEQUENCE</scope>
    <source>
        <tissue evidence="2">Leaf</tissue>
    </source>
</reference>
<dbReference type="OrthoDB" id="10369255at2759"/>
<keyword evidence="3" id="KW-1185">Reference proteome</keyword>
<evidence type="ECO:0000256" key="1">
    <source>
        <dbReference type="SAM" id="MobiDB-lite"/>
    </source>
</evidence>
<sequence>MQAKTFSHIHPSSRQRGAVASTEKTQMANTKAVAVALLWVMVLSVAAVDAVSYTTVDNSCYCLCMVERCMLTPGATREACAPACDEGCIKAGLHGRIDEHDFCGY</sequence>
<name>A0A9E7J8M3_9LILI</name>
<organism evidence="2 3">
    <name type="scientific">Musa troglodytarum</name>
    <name type="common">fe'i banana</name>
    <dbReference type="NCBI Taxonomy" id="320322"/>
    <lineage>
        <taxon>Eukaryota</taxon>
        <taxon>Viridiplantae</taxon>
        <taxon>Streptophyta</taxon>
        <taxon>Embryophyta</taxon>
        <taxon>Tracheophyta</taxon>
        <taxon>Spermatophyta</taxon>
        <taxon>Magnoliopsida</taxon>
        <taxon>Liliopsida</taxon>
        <taxon>Zingiberales</taxon>
        <taxon>Musaceae</taxon>
        <taxon>Musa</taxon>
    </lineage>
</organism>
<protein>
    <submittedName>
        <fullName evidence="2">Uncharacterized protein</fullName>
    </submittedName>
</protein>
<accession>A0A9E7J8M3</accession>
<evidence type="ECO:0000313" key="3">
    <source>
        <dbReference type="Proteomes" id="UP001055439"/>
    </source>
</evidence>
<proteinExistence type="predicted"/>
<evidence type="ECO:0000313" key="2">
    <source>
        <dbReference type="EMBL" id="URD71851.1"/>
    </source>
</evidence>
<dbReference type="Proteomes" id="UP001055439">
    <property type="component" value="Chromosome 1"/>
</dbReference>
<dbReference type="AlphaFoldDB" id="A0A9E7J8M3"/>